<sequence>MSCCIGRQESSAEFEDENEFLSYHRACISADDEEGSCSSQEGLFPGCHEPERMCSFHLSPSLVAEVLLALDYSLIFGIISKDFESPECVWERRWLHNDVKL</sequence>
<reference evidence="2" key="2">
    <citation type="submission" date="2025-08" db="UniProtKB">
        <authorList>
            <consortium name="RefSeq"/>
        </authorList>
    </citation>
    <scope>IDENTIFICATION</scope>
    <source>
        <tissue evidence="2">Young leaves</tissue>
    </source>
</reference>
<proteinExistence type="predicted"/>
<protein>
    <submittedName>
        <fullName evidence="2">Uncharacterized protein LOC113856181</fullName>
    </submittedName>
</protein>
<dbReference type="AlphaFoldDB" id="A0A8B8KIR7"/>
<evidence type="ECO:0000313" key="1">
    <source>
        <dbReference type="Proteomes" id="UP000694853"/>
    </source>
</evidence>
<gene>
    <name evidence="2" type="primary">LOC113856181</name>
</gene>
<keyword evidence="1" id="KW-1185">Reference proteome</keyword>
<organism evidence="1 2">
    <name type="scientific">Abrus precatorius</name>
    <name type="common">Indian licorice</name>
    <name type="synonym">Glycine abrus</name>
    <dbReference type="NCBI Taxonomy" id="3816"/>
    <lineage>
        <taxon>Eukaryota</taxon>
        <taxon>Viridiplantae</taxon>
        <taxon>Streptophyta</taxon>
        <taxon>Embryophyta</taxon>
        <taxon>Tracheophyta</taxon>
        <taxon>Spermatophyta</taxon>
        <taxon>Magnoliopsida</taxon>
        <taxon>eudicotyledons</taxon>
        <taxon>Gunneridae</taxon>
        <taxon>Pentapetalae</taxon>
        <taxon>rosids</taxon>
        <taxon>fabids</taxon>
        <taxon>Fabales</taxon>
        <taxon>Fabaceae</taxon>
        <taxon>Papilionoideae</taxon>
        <taxon>50 kb inversion clade</taxon>
        <taxon>NPAAA clade</taxon>
        <taxon>indigoferoid/millettioid clade</taxon>
        <taxon>Abreae</taxon>
        <taxon>Abrus</taxon>
    </lineage>
</organism>
<dbReference type="Proteomes" id="UP000694853">
    <property type="component" value="Unplaced"/>
</dbReference>
<dbReference type="GeneID" id="113856181"/>
<name>A0A8B8KIR7_ABRPR</name>
<dbReference type="KEGG" id="aprc:113856181"/>
<reference evidence="1" key="1">
    <citation type="journal article" date="2019" name="Toxins">
        <title>Detection of Abrin-Like and Prepropulchellin-Like Toxin Genes and Transcripts Using Whole Genome Sequencing and Full-Length Transcript Sequencing of Abrus precatorius.</title>
        <authorList>
            <person name="Hovde B.T."/>
            <person name="Daligault H.E."/>
            <person name="Hanschen E.R."/>
            <person name="Kunde Y.A."/>
            <person name="Johnson M.B."/>
            <person name="Starkenburg S.R."/>
            <person name="Johnson S.L."/>
        </authorList>
    </citation>
    <scope>NUCLEOTIDE SEQUENCE [LARGE SCALE GENOMIC DNA]</scope>
</reference>
<evidence type="ECO:0000313" key="2">
    <source>
        <dbReference type="RefSeq" id="XP_027343700.1"/>
    </source>
</evidence>
<accession>A0A8B8KIR7</accession>
<dbReference type="RefSeq" id="XP_027343700.1">
    <property type="nucleotide sequence ID" value="XM_027487899.1"/>
</dbReference>